<organism evidence="1 2">
    <name type="scientific">Pythium insidiosum</name>
    <name type="common">Pythiosis disease agent</name>
    <dbReference type="NCBI Taxonomy" id="114742"/>
    <lineage>
        <taxon>Eukaryota</taxon>
        <taxon>Sar</taxon>
        <taxon>Stramenopiles</taxon>
        <taxon>Oomycota</taxon>
        <taxon>Peronosporomycetes</taxon>
        <taxon>Pythiales</taxon>
        <taxon>Pythiaceae</taxon>
        <taxon>Pythium</taxon>
    </lineage>
</organism>
<proteinExistence type="predicted"/>
<evidence type="ECO:0000313" key="2">
    <source>
        <dbReference type="Proteomes" id="UP001209570"/>
    </source>
</evidence>
<gene>
    <name evidence="1" type="ORF">P43SY_011263</name>
</gene>
<reference evidence="1" key="1">
    <citation type="submission" date="2021-12" db="EMBL/GenBank/DDBJ databases">
        <title>Prjna785345.</title>
        <authorList>
            <person name="Rujirawat T."/>
            <person name="Krajaejun T."/>
        </authorList>
    </citation>
    <scope>NUCLEOTIDE SEQUENCE</scope>
    <source>
        <strain evidence="1">Pi057C3</strain>
    </source>
</reference>
<dbReference type="EMBL" id="JAKCXM010001276">
    <property type="protein sequence ID" value="KAJ0391147.1"/>
    <property type="molecule type" value="Genomic_DNA"/>
</dbReference>
<dbReference type="AlphaFoldDB" id="A0AAD5M085"/>
<comment type="caution">
    <text evidence="1">The sequence shown here is derived from an EMBL/GenBank/DDBJ whole genome shotgun (WGS) entry which is preliminary data.</text>
</comment>
<protein>
    <submittedName>
        <fullName evidence="1">Uncharacterized protein</fullName>
    </submittedName>
</protein>
<name>A0AAD5M085_PYTIN</name>
<dbReference type="Proteomes" id="UP001209570">
    <property type="component" value="Unassembled WGS sequence"/>
</dbReference>
<sequence length="220" mass="24912">MASKALSFEGFHSEEELRVLRAIVAREDAIDRLLQWCGQLDDADPELEVDGLAAILQVRQLSLQVVDAIASWRRRMVTPQPFLWRGSNYLVRMTCDLDFVSRSQRAIAALDGVRLGKRNPFATIGGLDASMRLFWQLELPNEDDLPVLLDSTAMAPGTQIDEPSRVRLSEWCLLLEERRYGSFSRADALADVRLKTLIQREAEFATKRRVGGAKPRQETQ</sequence>
<accession>A0AAD5M085</accession>
<keyword evidence="2" id="KW-1185">Reference proteome</keyword>
<evidence type="ECO:0000313" key="1">
    <source>
        <dbReference type="EMBL" id="KAJ0391147.1"/>
    </source>
</evidence>